<gene>
    <name evidence="1" type="ORF">AVEN_270015_1</name>
</gene>
<name>A0A4Y2XBF3_ARAVE</name>
<comment type="caution">
    <text evidence="1">The sequence shown here is derived from an EMBL/GenBank/DDBJ whole genome shotgun (WGS) entry which is preliminary data.</text>
</comment>
<dbReference type="EMBL" id="BGPR01072589">
    <property type="protein sequence ID" value="GBO45467.1"/>
    <property type="molecule type" value="Genomic_DNA"/>
</dbReference>
<keyword evidence="2" id="KW-1185">Reference proteome</keyword>
<organism evidence="1 2">
    <name type="scientific">Araneus ventricosus</name>
    <name type="common">Orbweaver spider</name>
    <name type="synonym">Epeira ventricosa</name>
    <dbReference type="NCBI Taxonomy" id="182803"/>
    <lineage>
        <taxon>Eukaryota</taxon>
        <taxon>Metazoa</taxon>
        <taxon>Ecdysozoa</taxon>
        <taxon>Arthropoda</taxon>
        <taxon>Chelicerata</taxon>
        <taxon>Arachnida</taxon>
        <taxon>Araneae</taxon>
        <taxon>Araneomorphae</taxon>
        <taxon>Entelegynae</taxon>
        <taxon>Araneoidea</taxon>
        <taxon>Araneidae</taxon>
        <taxon>Araneus</taxon>
    </lineage>
</organism>
<reference evidence="1 2" key="1">
    <citation type="journal article" date="2019" name="Sci. Rep.">
        <title>Orb-weaving spider Araneus ventricosus genome elucidates the spidroin gene catalogue.</title>
        <authorList>
            <person name="Kono N."/>
            <person name="Nakamura H."/>
            <person name="Ohtoshi R."/>
            <person name="Moran D.A.P."/>
            <person name="Shinohara A."/>
            <person name="Yoshida Y."/>
            <person name="Fujiwara M."/>
            <person name="Mori M."/>
            <person name="Tomita M."/>
            <person name="Arakawa K."/>
        </authorList>
    </citation>
    <scope>NUCLEOTIDE SEQUENCE [LARGE SCALE GENOMIC DNA]</scope>
</reference>
<evidence type="ECO:0000313" key="2">
    <source>
        <dbReference type="Proteomes" id="UP000499080"/>
    </source>
</evidence>
<protein>
    <submittedName>
        <fullName evidence="1">Uncharacterized protein</fullName>
    </submittedName>
</protein>
<dbReference type="Proteomes" id="UP000499080">
    <property type="component" value="Unassembled WGS sequence"/>
</dbReference>
<accession>A0A4Y2XBF3</accession>
<dbReference type="AlphaFoldDB" id="A0A4Y2XBF3"/>
<proteinExistence type="predicted"/>
<feature type="non-terminal residue" evidence="1">
    <location>
        <position position="1"/>
    </location>
</feature>
<sequence>PSVYDSVWQPSCLEFCHCVAFQLQVVCLAAHWLGSVYLYSCLDSVCCSLLSGILSVWQPFLSGILSVRSPSPVWNSVSSPSVSFCNLFLSEILSDGNLPVWNSVYLAALSV</sequence>
<evidence type="ECO:0000313" key="1">
    <source>
        <dbReference type="EMBL" id="GBO45467.1"/>
    </source>
</evidence>